<evidence type="ECO:0000256" key="1">
    <source>
        <dbReference type="SAM" id="Phobius"/>
    </source>
</evidence>
<sequence>MLPNLADQCLSVSIGHPVLWLDSRFLGYPLLKAFFLGHVITFTIPVFVN</sequence>
<proteinExistence type="predicted"/>
<feature type="transmembrane region" description="Helical" evidence="1">
    <location>
        <begin position="25"/>
        <end position="48"/>
    </location>
</feature>
<evidence type="ECO:0000313" key="2">
    <source>
        <dbReference type="EMBL" id="STK86493.1"/>
    </source>
</evidence>
<dbReference type="EMBL" id="UGEB01000001">
    <property type="protein sequence ID" value="STK86493.1"/>
    <property type="molecule type" value="Genomic_DNA"/>
</dbReference>
<organism evidence="2 3">
    <name type="scientific">Escherichia coli</name>
    <dbReference type="NCBI Taxonomy" id="562"/>
    <lineage>
        <taxon>Bacteria</taxon>
        <taxon>Pseudomonadati</taxon>
        <taxon>Pseudomonadota</taxon>
        <taxon>Gammaproteobacteria</taxon>
        <taxon>Enterobacterales</taxon>
        <taxon>Enterobacteriaceae</taxon>
        <taxon>Escherichia</taxon>
    </lineage>
</organism>
<dbReference type="AlphaFoldDB" id="A0A376ZZ09"/>
<name>A0A376ZZ09_ECOLX</name>
<keyword evidence="1" id="KW-0812">Transmembrane</keyword>
<gene>
    <name evidence="2" type="ORF">NCTC8179_03399</name>
</gene>
<keyword evidence="1" id="KW-1133">Transmembrane helix</keyword>
<accession>A0A376ZZ09</accession>
<protein>
    <submittedName>
        <fullName evidence="2">Uncharacterized protein</fullName>
    </submittedName>
</protein>
<keyword evidence="1" id="KW-0472">Membrane</keyword>
<reference evidence="2 3" key="1">
    <citation type="submission" date="2018-06" db="EMBL/GenBank/DDBJ databases">
        <authorList>
            <consortium name="Pathogen Informatics"/>
            <person name="Doyle S."/>
        </authorList>
    </citation>
    <scope>NUCLEOTIDE SEQUENCE [LARGE SCALE GENOMIC DNA]</scope>
    <source>
        <strain evidence="2 3">NCTC8179</strain>
    </source>
</reference>
<dbReference type="Proteomes" id="UP000255543">
    <property type="component" value="Unassembled WGS sequence"/>
</dbReference>
<evidence type="ECO:0000313" key="3">
    <source>
        <dbReference type="Proteomes" id="UP000255543"/>
    </source>
</evidence>